<evidence type="ECO:0000256" key="1">
    <source>
        <dbReference type="SAM" id="SignalP"/>
    </source>
</evidence>
<gene>
    <name evidence="2" type="ORF">LLW17_18305</name>
</gene>
<keyword evidence="1" id="KW-0732">Signal</keyword>
<dbReference type="Proteomes" id="UP001197770">
    <property type="component" value="Unassembled WGS sequence"/>
</dbReference>
<evidence type="ECO:0008006" key="4">
    <source>
        <dbReference type="Google" id="ProtNLM"/>
    </source>
</evidence>
<evidence type="ECO:0000313" key="2">
    <source>
        <dbReference type="EMBL" id="MCC4214682.1"/>
    </source>
</evidence>
<dbReference type="RefSeq" id="WP_228231739.1">
    <property type="nucleotide sequence ID" value="NZ_JAJGMW010000037.1"/>
</dbReference>
<sequence length="256" mass="28884">MEKLFIGLICLLASYAHAQDSLYVYQTEGIVLQGKPNAKTRVQKGSLLTSRVKVELQPQASLTAISKEGLLYTTADPGLYTHAMLLKRRTQRYPKNLSANYFKYIWSELLGNSSKATQIGGVFRGESLMLFPADRSHIAGSRLEFRWLQDAPEASGYLFIREAEGEAVLKLESNGSSLAFYEHPFFEEGKTYEWAVTTEAFPNLNNLRFFSFKHITKAEYAVLREAQVSQLNKTLLAGLSKQELETLLCEEYGLCK</sequence>
<feature type="signal peptide" evidence="1">
    <location>
        <begin position="1"/>
        <end position="18"/>
    </location>
</feature>
<organism evidence="2 3">
    <name type="scientific">Leeuwenhoekiella parthenopeia</name>
    <dbReference type="NCBI Taxonomy" id="2890320"/>
    <lineage>
        <taxon>Bacteria</taxon>
        <taxon>Pseudomonadati</taxon>
        <taxon>Bacteroidota</taxon>
        <taxon>Flavobacteriia</taxon>
        <taxon>Flavobacteriales</taxon>
        <taxon>Flavobacteriaceae</taxon>
        <taxon>Leeuwenhoekiella</taxon>
    </lineage>
</organism>
<evidence type="ECO:0000313" key="3">
    <source>
        <dbReference type="Proteomes" id="UP001197770"/>
    </source>
</evidence>
<dbReference type="EMBL" id="JAJGMW010000037">
    <property type="protein sequence ID" value="MCC4214682.1"/>
    <property type="molecule type" value="Genomic_DNA"/>
</dbReference>
<name>A0ABS8GXD9_9FLAO</name>
<keyword evidence="3" id="KW-1185">Reference proteome</keyword>
<protein>
    <recommendedName>
        <fullName evidence="4">GLPGLI family protein</fullName>
    </recommendedName>
</protein>
<comment type="caution">
    <text evidence="2">The sequence shown here is derived from an EMBL/GenBank/DDBJ whole genome shotgun (WGS) entry which is preliminary data.</text>
</comment>
<proteinExistence type="predicted"/>
<accession>A0ABS8GXD9</accession>
<reference evidence="2 3" key="1">
    <citation type="submission" date="2021-11" db="EMBL/GenBank/DDBJ databases">
        <title>Seasonal and diel survey of microbial diversity of the Tyrrhenian coast.</title>
        <authorList>
            <person name="Gattoni G."/>
            <person name="Corral P."/>
        </authorList>
    </citation>
    <scope>NUCLEOTIDE SEQUENCE [LARGE SCALE GENOMIC DNA]</scope>
    <source>
        <strain evidence="2 3">Mr9</strain>
    </source>
</reference>
<feature type="chain" id="PRO_5045921115" description="GLPGLI family protein" evidence="1">
    <location>
        <begin position="19"/>
        <end position="256"/>
    </location>
</feature>